<comment type="similarity">
    <text evidence="1 3">Belongs to the type-B carboxylesterase/lipase family.</text>
</comment>
<sequence>MLKYACLLLIAALRTFAAPAQNLAAAVVATEYGRVQGYVQGGIVTYKGIPYAQTERFMPPQKPNTWQGVRSALAYGPVCPQEASSPGSTELSAVFQSQAGTPGEDCTQLNIWTPGVNDGKKRPVMVWLHGGSFVSGSDRELPAYDGENLSRSGDVVVVSLNHRLNVLGFLNLAACGPKYKASGNVGMMDIVAALEWVRGNIGRFGGDAGNVTVFGQSGGGGKVGALLVAPSAKGLFHKAIIQSGAHLRYNKAEDSQLVGLALLKELGLQPGQVDSLRTMPYERLQAASTRALEQVNRQLGRFGIDWAPSRDGDFILFQPLSEEALAVARRVPLLIGSTKNEAVAAFHNPGFAGPQTEAEARQILAEKYGNKTDAYIKAVRKAYPAATRPLDLMDVDVRTSVILLANHRAKAAPVYCYLFAWQSPVLQGRMQSFHCLELPFVFNNTERCAGMTGGGPEAAALAEKVSQAWVSFARTGNPSHQGLPTWKPYAPGTTATMIFDTTCELRQNHDKQLLELQ</sequence>
<keyword evidence="6" id="KW-1185">Reference proteome</keyword>
<protein>
    <recommendedName>
        <fullName evidence="3">Carboxylic ester hydrolase</fullName>
        <ecNumber evidence="3">3.1.1.-</ecNumber>
    </recommendedName>
</protein>
<feature type="signal peptide" evidence="3">
    <location>
        <begin position="1"/>
        <end position="20"/>
    </location>
</feature>
<dbReference type="PANTHER" id="PTHR11559">
    <property type="entry name" value="CARBOXYLESTERASE"/>
    <property type="match status" value="1"/>
</dbReference>
<dbReference type="PROSITE" id="PS00122">
    <property type="entry name" value="CARBOXYLESTERASE_B_1"/>
    <property type="match status" value="1"/>
</dbReference>
<feature type="chain" id="PRO_5044973019" description="Carboxylic ester hydrolase" evidence="3">
    <location>
        <begin position="21"/>
        <end position="517"/>
    </location>
</feature>
<dbReference type="InterPro" id="IPR050309">
    <property type="entry name" value="Type-B_Carboxylest/Lipase"/>
</dbReference>
<dbReference type="InterPro" id="IPR019826">
    <property type="entry name" value="Carboxylesterase_B_AS"/>
</dbReference>
<proteinExistence type="inferred from homology"/>
<dbReference type="InterPro" id="IPR002018">
    <property type="entry name" value="CarbesteraseB"/>
</dbReference>
<dbReference type="RefSeq" id="WP_226178580.1">
    <property type="nucleotide sequence ID" value="NZ_JAJADR010000006.1"/>
</dbReference>
<evidence type="ECO:0000256" key="2">
    <source>
        <dbReference type="ARBA" id="ARBA00022801"/>
    </source>
</evidence>
<dbReference type="Gene3D" id="3.40.50.1820">
    <property type="entry name" value="alpha/beta hydrolase"/>
    <property type="match status" value="1"/>
</dbReference>
<dbReference type="SUPFAM" id="SSF53474">
    <property type="entry name" value="alpha/beta-Hydrolases"/>
    <property type="match status" value="1"/>
</dbReference>
<dbReference type="EMBL" id="JAJADR010000006">
    <property type="protein sequence ID" value="MCB2410259.1"/>
    <property type="molecule type" value="Genomic_DNA"/>
</dbReference>
<keyword evidence="3" id="KW-0732">Signal</keyword>
<keyword evidence="2 3" id="KW-0378">Hydrolase</keyword>
<dbReference type="EC" id="3.1.1.-" evidence="3"/>
<dbReference type="Pfam" id="PF00135">
    <property type="entry name" value="COesterase"/>
    <property type="match status" value="1"/>
</dbReference>
<evidence type="ECO:0000313" key="5">
    <source>
        <dbReference type="EMBL" id="MCB2410259.1"/>
    </source>
</evidence>
<evidence type="ECO:0000259" key="4">
    <source>
        <dbReference type="Pfam" id="PF00135"/>
    </source>
</evidence>
<dbReference type="Proteomes" id="UP001165296">
    <property type="component" value="Unassembled WGS sequence"/>
</dbReference>
<reference evidence="5" key="1">
    <citation type="submission" date="2021-10" db="EMBL/GenBank/DDBJ databases">
        <authorList>
            <person name="Dean J.D."/>
            <person name="Kim M.K."/>
            <person name="Newey C.N."/>
            <person name="Stoker T.S."/>
            <person name="Thompson D.W."/>
            <person name="Grose J.H."/>
        </authorList>
    </citation>
    <scope>NUCLEOTIDE SEQUENCE</scope>
    <source>
        <strain evidence="5">BT178</strain>
    </source>
</reference>
<evidence type="ECO:0000313" key="6">
    <source>
        <dbReference type="Proteomes" id="UP001165296"/>
    </source>
</evidence>
<name>A0ABS8AWS4_9BACT</name>
<feature type="domain" description="Carboxylesterase type B" evidence="4">
    <location>
        <begin position="26"/>
        <end position="507"/>
    </location>
</feature>
<gene>
    <name evidence="5" type="ORF">LGH74_19865</name>
</gene>
<evidence type="ECO:0000256" key="3">
    <source>
        <dbReference type="RuleBase" id="RU361235"/>
    </source>
</evidence>
<accession>A0ABS8AWS4</accession>
<dbReference type="InterPro" id="IPR029058">
    <property type="entry name" value="AB_hydrolase_fold"/>
</dbReference>
<organism evidence="5 6">
    <name type="scientific">Hymenobacter lucidus</name>
    <dbReference type="NCBI Taxonomy" id="2880930"/>
    <lineage>
        <taxon>Bacteria</taxon>
        <taxon>Pseudomonadati</taxon>
        <taxon>Bacteroidota</taxon>
        <taxon>Cytophagia</taxon>
        <taxon>Cytophagales</taxon>
        <taxon>Hymenobacteraceae</taxon>
        <taxon>Hymenobacter</taxon>
    </lineage>
</organism>
<evidence type="ECO:0000256" key="1">
    <source>
        <dbReference type="ARBA" id="ARBA00005964"/>
    </source>
</evidence>
<comment type="caution">
    <text evidence="5">The sequence shown here is derived from an EMBL/GenBank/DDBJ whole genome shotgun (WGS) entry which is preliminary data.</text>
</comment>